<dbReference type="Gene3D" id="3.40.50.150">
    <property type="entry name" value="Vaccinia Virus protein VP39"/>
    <property type="match status" value="1"/>
</dbReference>
<proteinExistence type="inferred from homology"/>
<comment type="caution">
    <text evidence="9">The sequence shown here is derived from an EMBL/GenBank/DDBJ whole genome shotgun (WGS) entry which is preliminary data.</text>
</comment>
<dbReference type="PRINTS" id="PR00105">
    <property type="entry name" value="C5METTRFRASE"/>
</dbReference>
<protein>
    <recommendedName>
        <fullName evidence="1">DNA (cytosine-5-)-methyltransferase</fullName>
        <ecNumber evidence="1">2.1.1.37</ecNumber>
    </recommendedName>
</protein>
<gene>
    <name evidence="9" type="ORF">ACFOEN_06305</name>
</gene>
<evidence type="ECO:0000256" key="4">
    <source>
        <dbReference type="ARBA" id="ARBA00022691"/>
    </source>
</evidence>
<evidence type="ECO:0000256" key="3">
    <source>
        <dbReference type="ARBA" id="ARBA00022679"/>
    </source>
</evidence>
<dbReference type="Proteomes" id="UP001595556">
    <property type="component" value="Unassembled WGS sequence"/>
</dbReference>
<keyword evidence="10" id="KW-1185">Reference proteome</keyword>
<evidence type="ECO:0000313" key="10">
    <source>
        <dbReference type="Proteomes" id="UP001595556"/>
    </source>
</evidence>
<dbReference type="Pfam" id="PF00145">
    <property type="entry name" value="DNA_methylase"/>
    <property type="match status" value="1"/>
</dbReference>
<keyword evidence="2 7" id="KW-0489">Methyltransferase</keyword>
<evidence type="ECO:0000256" key="7">
    <source>
        <dbReference type="PROSITE-ProRule" id="PRU01016"/>
    </source>
</evidence>
<evidence type="ECO:0000256" key="2">
    <source>
        <dbReference type="ARBA" id="ARBA00022603"/>
    </source>
</evidence>
<evidence type="ECO:0000256" key="5">
    <source>
        <dbReference type="ARBA" id="ARBA00022747"/>
    </source>
</evidence>
<dbReference type="Gene3D" id="3.90.120.10">
    <property type="entry name" value="DNA Methylase, subunit A, domain 2"/>
    <property type="match status" value="1"/>
</dbReference>
<keyword evidence="3 7" id="KW-0808">Transferase</keyword>
<evidence type="ECO:0000256" key="8">
    <source>
        <dbReference type="SAM" id="MobiDB-lite"/>
    </source>
</evidence>
<dbReference type="GO" id="GO:0003886">
    <property type="term" value="F:DNA (cytosine-5-)-methyltransferase activity"/>
    <property type="evidence" value="ECO:0007669"/>
    <property type="project" value="UniProtKB-EC"/>
</dbReference>
<evidence type="ECO:0000313" key="9">
    <source>
        <dbReference type="EMBL" id="MFC3147251.1"/>
    </source>
</evidence>
<dbReference type="EC" id="2.1.1.37" evidence="1"/>
<dbReference type="PANTHER" id="PTHR10629">
    <property type="entry name" value="CYTOSINE-SPECIFIC METHYLTRANSFERASE"/>
    <property type="match status" value="1"/>
</dbReference>
<accession>A0ABV7H6Q6</accession>
<dbReference type="EMBL" id="JBHRTI010000003">
    <property type="protein sequence ID" value="MFC3147251.1"/>
    <property type="molecule type" value="Genomic_DNA"/>
</dbReference>
<feature type="active site" evidence="7">
    <location>
        <position position="47"/>
    </location>
</feature>
<comment type="catalytic activity">
    <reaction evidence="6">
        <text>a 2'-deoxycytidine in DNA + S-adenosyl-L-methionine = a 5-methyl-2'-deoxycytidine in DNA + S-adenosyl-L-homocysteine + H(+)</text>
        <dbReference type="Rhea" id="RHEA:13681"/>
        <dbReference type="Rhea" id="RHEA-COMP:11369"/>
        <dbReference type="Rhea" id="RHEA-COMP:11370"/>
        <dbReference type="ChEBI" id="CHEBI:15378"/>
        <dbReference type="ChEBI" id="CHEBI:57856"/>
        <dbReference type="ChEBI" id="CHEBI:59789"/>
        <dbReference type="ChEBI" id="CHEBI:85452"/>
        <dbReference type="ChEBI" id="CHEBI:85454"/>
        <dbReference type="EC" id="2.1.1.37"/>
    </reaction>
</comment>
<reference evidence="10" key="1">
    <citation type="journal article" date="2019" name="Int. J. Syst. Evol. Microbiol.">
        <title>The Global Catalogue of Microorganisms (GCM) 10K type strain sequencing project: providing services to taxonomists for standard genome sequencing and annotation.</title>
        <authorList>
            <consortium name="The Broad Institute Genomics Platform"/>
            <consortium name="The Broad Institute Genome Sequencing Center for Infectious Disease"/>
            <person name="Wu L."/>
            <person name="Ma J."/>
        </authorList>
    </citation>
    <scope>NUCLEOTIDE SEQUENCE [LARGE SCALE GENOMIC DNA]</scope>
    <source>
        <strain evidence="10">KCTC 52168</strain>
    </source>
</reference>
<dbReference type="GO" id="GO:0032259">
    <property type="term" value="P:methylation"/>
    <property type="evidence" value="ECO:0007669"/>
    <property type="project" value="UniProtKB-KW"/>
</dbReference>
<dbReference type="InterPro" id="IPR050390">
    <property type="entry name" value="C5-Methyltransferase"/>
</dbReference>
<name>A0ABV7H6Q6_9BURK</name>
<dbReference type="PANTHER" id="PTHR10629:SF52">
    <property type="entry name" value="DNA (CYTOSINE-5)-METHYLTRANSFERASE 1"/>
    <property type="match status" value="1"/>
</dbReference>
<comment type="similarity">
    <text evidence="7">Belongs to the class I-like SAM-binding methyltransferase superfamily. C5-methyltransferase family.</text>
</comment>
<dbReference type="InterPro" id="IPR029063">
    <property type="entry name" value="SAM-dependent_MTases_sf"/>
</dbReference>
<keyword evidence="5" id="KW-0680">Restriction system</keyword>
<feature type="region of interest" description="Disordered" evidence="8">
    <location>
        <begin position="310"/>
        <end position="336"/>
    </location>
</feature>
<dbReference type="SUPFAM" id="SSF53335">
    <property type="entry name" value="S-adenosyl-L-methionine-dependent methyltransferases"/>
    <property type="match status" value="1"/>
</dbReference>
<dbReference type="InterPro" id="IPR001525">
    <property type="entry name" value="C5_MeTfrase"/>
</dbReference>
<keyword evidence="4 7" id="KW-0949">S-adenosyl-L-methionine</keyword>
<dbReference type="PROSITE" id="PS51679">
    <property type="entry name" value="SAM_MT_C5"/>
    <property type="match status" value="1"/>
</dbReference>
<sequence length="440" mass="48416">MADALVEGAQGVMQSELGKTDVTRLDERIRAALAGESDWVLIGGPPCQAYSLAGRGRRARDEAFEQDERHFLYREYLRIIRRHAPAVFVMENVKGMLSSKHGGSPMFARILRDLRKPSSSLHYEVRSLVKPGTDGELDPSDYVIESERYGVPQTRHRVILLGVRSDLAHRPSRILTPVERPVTVTEMIGSMPRLRSRLSRETDSHAAWLAALGIAVQSVDTWAPDGKAALVRTMRAAVRAAADIEHIGGPYVSHTKSCASMPAGMRRWMESPGLEGVIQHETRSHMASDLARYLFASSFAAEFGSTPRLQSLPESLLPDHRSSRPADGGKPPYSDRFRVQIGSEPSSTVVSHIAKDGHYYIHPDPAQCRSLTVREAARLQTFPEDYFFEGNRTQQYVQVGNAVPPLLASRIASVVLGLIRPVASSAGASGFRSSKEESVA</sequence>
<evidence type="ECO:0000256" key="6">
    <source>
        <dbReference type="ARBA" id="ARBA00047422"/>
    </source>
</evidence>
<organism evidence="9 10">
    <name type="scientific">Piscinibacterium candidicorallinum</name>
    <dbReference type="NCBI Taxonomy" id="1793872"/>
    <lineage>
        <taxon>Bacteria</taxon>
        <taxon>Pseudomonadati</taxon>
        <taxon>Pseudomonadota</taxon>
        <taxon>Betaproteobacteria</taxon>
        <taxon>Burkholderiales</taxon>
        <taxon>Piscinibacterium</taxon>
    </lineage>
</organism>
<evidence type="ECO:0000256" key="1">
    <source>
        <dbReference type="ARBA" id="ARBA00011975"/>
    </source>
</evidence>